<dbReference type="PANTHER" id="PTHR43078:SF6">
    <property type="entry name" value="UDP-GLUCURONIC ACID DECARBOXYLASE 1"/>
    <property type="match status" value="1"/>
</dbReference>
<dbReference type="InterPro" id="IPR036291">
    <property type="entry name" value="NAD(P)-bd_dom_sf"/>
</dbReference>
<keyword evidence="3" id="KW-0520">NAD</keyword>
<dbReference type="SUPFAM" id="SSF51735">
    <property type="entry name" value="NAD(P)-binding Rossmann-fold domains"/>
    <property type="match status" value="1"/>
</dbReference>
<dbReference type="EMBL" id="CP099556">
    <property type="protein sequence ID" value="UYF43479.1"/>
    <property type="molecule type" value="Genomic_DNA"/>
</dbReference>
<evidence type="ECO:0000256" key="3">
    <source>
        <dbReference type="ARBA" id="ARBA00023027"/>
    </source>
</evidence>
<dbReference type="GO" id="GO:0048040">
    <property type="term" value="F:UDP-glucuronate decarboxylase activity"/>
    <property type="evidence" value="ECO:0007669"/>
    <property type="project" value="TreeGrafter"/>
</dbReference>
<keyword evidence="4" id="KW-0456">Lyase</keyword>
<name>A0AA46NSG6_9BACT</name>
<comment type="cofactor">
    <cofactor evidence="1">
        <name>NAD(+)</name>
        <dbReference type="ChEBI" id="CHEBI:57540"/>
    </cofactor>
</comment>
<evidence type="ECO:0000259" key="5">
    <source>
        <dbReference type="Pfam" id="PF01370"/>
    </source>
</evidence>
<dbReference type="GO" id="GO:0070403">
    <property type="term" value="F:NAD+ binding"/>
    <property type="evidence" value="ECO:0007669"/>
    <property type="project" value="InterPro"/>
</dbReference>
<dbReference type="GO" id="GO:0005737">
    <property type="term" value="C:cytoplasm"/>
    <property type="evidence" value="ECO:0007669"/>
    <property type="project" value="TreeGrafter"/>
</dbReference>
<dbReference type="Gene3D" id="3.40.50.720">
    <property type="entry name" value="NAD(P)-binding Rossmann-like Domain"/>
    <property type="match status" value="1"/>
</dbReference>
<evidence type="ECO:0000256" key="1">
    <source>
        <dbReference type="ARBA" id="ARBA00001911"/>
    </source>
</evidence>
<dbReference type="PANTHER" id="PTHR43078">
    <property type="entry name" value="UDP-GLUCURONIC ACID DECARBOXYLASE-RELATED"/>
    <property type="match status" value="1"/>
</dbReference>
<dbReference type="InterPro" id="IPR044516">
    <property type="entry name" value="UXS-like"/>
</dbReference>
<dbReference type="RefSeq" id="WP_263514606.1">
    <property type="nucleotide sequence ID" value="NZ_CP099556.1"/>
</dbReference>
<reference evidence="6" key="1">
    <citation type="journal article" date="2022" name="Front. Microbiol.">
        <title>Species classification and novel plasmid identifications in Arcobacter cryaerophilus and Arcobacter cryaerophilus-like organisms.</title>
        <authorList>
            <person name="Zhou G."/>
            <person name="Wang M."/>
            <person name="Wang H."/>
            <person name="Chen X."/>
            <person name="Gu Y."/>
            <person name="Shao Z."/>
            <person name="Zhang J."/>
            <person name="Zhang M."/>
        </authorList>
    </citation>
    <scope>NUCLEOTIDE SEQUENCE</scope>
    <source>
        <strain evidence="6">ICDCAC48</strain>
    </source>
</reference>
<evidence type="ECO:0000313" key="7">
    <source>
        <dbReference type="Proteomes" id="UP001164100"/>
    </source>
</evidence>
<evidence type="ECO:0000313" key="6">
    <source>
        <dbReference type="EMBL" id="UYF43479.1"/>
    </source>
</evidence>
<dbReference type="InterPro" id="IPR001509">
    <property type="entry name" value="Epimerase_deHydtase"/>
</dbReference>
<dbReference type="GO" id="GO:0042732">
    <property type="term" value="P:D-xylose metabolic process"/>
    <property type="evidence" value="ECO:0007669"/>
    <property type="project" value="InterPro"/>
</dbReference>
<protein>
    <submittedName>
        <fullName evidence="6">NAD-dependent epimerase/dehydratase family protein</fullName>
    </submittedName>
</protein>
<keyword evidence="2" id="KW-0210">Decarboxylase</keyword>
<evidence type="ECO:0000256" key="4">
    <source>
        <dbReference type="ARBA" id="ARBA00023239"/>
    </source>
</evidence>
<organism evidence="6 7">
    <name type="scientific">Aliarcobacter cryaerophilus</name>
    <dbReference type="NCBI Taxonomy" id="28198"/>
    <lineage>
        <taxon>Bacteria</taxon>
        <taxon>Pseudomonadati</taxon>
        <taxon>Campylobacterota</taxon>
        <taxon>Epsilonproteobacteria</taxon>
        <taxon>Campylobacterales</taxon>
        <taxon>Arcobacteraceae</taxon>
        <taxon>Aliarcobacter</taxon>
    </lineage>
</organism>
<dbReference type="AlphaFoldDB" id="A0AA46NSG6"/>
<sequence>MHFNLNTFEINKLSDLKNSEILLTGGTGFFGRWILEFVIYLNDKYNFNIKLYLLARKITIELNQILNTRSDVFFIQNDIRNIKELPENINYIIHAACTPDNIEHMNNPIETMNIISLGTKQLLESILRLENVKKVINLSSGQVYGNNKCEKIKENDFGNLDCFSIKSIYPESKRFSETLCKSYETVYRLPIVQVRPFSFIGPFMSLEKPWAINNFIHDAIKFKKIKIVGSGKPIRSYMYPTDMVEWLFNILVSPKNTMAYNLGSEEGISLENLALTIRDILGNEIEIDILNMNDNNDVFLPNIELSRKEIGVRIKVNFKEALEKTIKWNMNI</sequence>
<dbReference type="Proteomes" id="UP001164100">
    <property type="component" value="Chromosome"/>
</dbReference>
<dbReference type="Pfam" id="PF01370">
    <property type="entry name" value="Epimerase"/>
    <property type="match status" value="1"/>
</dbReference>
<proteinExistence type="predicted"/>
<gene>
    <name evidence="6" type="ORF">NGX11_00700</name>
</gene>
<accession>A0AA46NSG6</accession>
<feature type="domain" description="NAD-dependent epimerase/dehydratase" evidence="5">
    <location>
        <begin position="21"/>
        <end position="263"/>
    </location>
</feature>
<evidence type="ECO:0000256" key="2">
    <source>
        <dbReference type="ARBA" id="ARBA00022793"/>
    </source>
</evidence>